<accession>B9RVW0</accession>
<proteinExistence type="inferred from homology"/>
<reference evidence="6" key="1">
    <citation type="journal article" date="2010" name="Nat. Biotechnol.">
        <title>Draft genome sequence of the oilseed species Ricinus communis.</title>
        <authorList>
            <person name="Chan A.P."/>
            <person name="Crabtree J."/>
            <person name="Zhao Q."/>
            <person name="Lorenzi H."/>
            <person name="Orvis J."/>
            <person name="Puiu D."/>
            <person name="Melake-Berhan A."/>
            <person name="Jones K.M."/>
            <person name="Redman J."/>
            <person name="Chen G."/>
            <person name="Cahoon E.B."/>
            <person name="Gedil M."/>
            <person name="Stanke M."/>
            <person name="Haas B.J."/>
            <person name="Wortman J.R."/>
            <person name="Fraser-Liggett C.M."/>
            <person name="Ravel J."/>
            <person name="Rabinowicz P.D."/>
        </authorList>
    </citation>
    <scope>NUCLEOTIDE SEQUENCE [LARGE SCALE GENOMIC DNA]</scope>
    <source>
        <strain evidence="6">cv. Hale</strain>
    </source>
</reference>
<dbReference type="eggNOG" id="ENOG502S6VB">
    <property type="taxonomic scope" value="Eukaryota"/>
</dbReference>
<dbReference type="OMA" id="IAMDCYR"/>
<dbReference type="GO" id="GO:0008289">
    <property type="term" value="F:lipid binding"/>
    <property type="evidence" value="ECO:0007669"/>
    <property type="project" value="InterPro"/>
</dbReference>
<dbReference type="Gene3D" id="1.10.110.10">
    <property type="entry name" value="Plant lipid-transfer and hydrophobic proteins"/>
    <property type="match status" value="1"/>
</dbReference>
<evidence type="ECO:0000259" key="4">
    <source>
        <dbReference type="Pfam" id="PF00234"/>
    </source>
</evidence>
<feature type="domain" description="Bifunctional inhibitor/plant lipid transfer protein/seed storage helical" evidence="4">
    <location>
        <begin position="32"/>
        <end position="118"/>
    </location>
</feature>
<keyword evidence="2" id="KW-1015">Disulfide bond</keyword>
<gene>
    <name evidence="5" type="ORF">RCOM_1173340</name>
</gene>
<dbReference type="InterPro" id="IPR000528">
    <property type="entry name" value="Plant_nsLTP"/>
</dbReference>
<organism evidence="5 6">
    <name type="scientific">Ricinus communis</name>
    <name type="common">Castor bean</name>
    <dbReference type="NCBI Taxonomy" id="3988"/>
    <lineage>
        <taxon>Eukaryota</taxon>
        <taxon>Viridiplantae</taxon>
        <taxon>Streptophyta</taxon>
        <taxon>Embryophyta</taxon>
        <taxon>Tracheophyta</taxon>
        <taxon>Spermatophyta</taxon>
        <taxon>Magnoliopsida</taxon>
        <taxon>eudicotyledons</taxon>
        <taxon>Gunneridae</taxon>
        <taxon>Pentapetalae</taxon>
        <taxon>rosids</taxon>
        <taxon>fabids</taxon>
        <taxon>Malpighiales</taxon>
        <taxon>Euphorbiaceae</taxon>
        <taxon>Acalyphoideae</taxon>
        <taxon>Acalypheae</taxon>
        <taxon>Ricinus</taxon>
    </lineage>
</organism>
<name>B9RVW0_RICCO</name>
<protein>
    <submittedName>
        <fullName evidence="5">Nonspecific lipid-transfer protein 3, putative</fullName>
    </submittedName>
</protein>
<dbReference type="InterPro" id="IPR036312">
    <property type="entry name" value="Bifun_inhib/LTP/seed_sf"/>
</dbReference>
<dbReference type="Proteomes" id="UP000008311">
    <property type="component" value="Unassembled WGS sequence"/>
</dbReference>
<dbReference type="InParanoid" id="B9RVW0"/>
<dbReference type="SUPFAM" id="SSF47699">
    <property type="entry name" value="Bifunctional inhibitor/lipid-transfer protein/seed storage 2S albumin"/>
    <property type="match status" value="1"/>
</dbReference>
<evidence type="ECO:0000256" key="2">
    <source>
        <dbReference type="ARBA" id="ARBA00023157"/>
    </source>
</evidence>
<keyword evidence="6" id="KW-1185">Reference proteome</keyword>
<dbReference type="GO" id="GO:0006869">
    <property type="term" value="P:lipid transport"/>
    <property type="evidence" value="ECO:0007669"/>
    <property type="project" value="InterPro"/>
</dbReference>
<dbReference type="EMBL" id="EQ973822">
    <property type="protein sequence ID" value="EEF44397.1"/>
    <property type="molecule type" value="Genomic_DNA"/>
</dbReference>
<feature type="chain" id="PRO_5002891324" evidence="3">
    <location>
        <begin position="19"/>
        <end position="121"/>
    </location>
</feature>
<feature type="signal peptide" evidence="3">
    <location>
        <begin position="1"/>
        <end position="18"/>
    </location>
</feature>
<evidence type="ECO:0000313" key="6">
    <source>
        <dbReference type="Proteomes" id="UP000008311"/>
    </source>
</evidence>
<evidence type="ECO:0000313" key="5">
    <source>
        <dbReference type="EMBL" id="EEF44397.1"/>
    </source>
</evidence>
<dbReference type="PANTHER" id="PTHR33076">
    <property type="entry name" value="NON-SPECIFIC LIPID-TRANSFER PROTEIN 2-RELATED"/>
    <property type="match status" value="1"/>
</dbReference>
<dbReference type="PRINTS" id="PR00382">
    <property type="entry name" value="LIPIDTRNSFER"/>
</dbReference>
<dbReference type="InterPro" id="IPR016140">
    <property type="entry name" value="Bifunc_inhib/LTP/seed_store"/>
</dbReference>
<keyword evidence="3" id="KW-0732">Signal</keyword>
<sequence length="121" mass="13943">MSRFLAFLIPTVFVSVSAMAYRKLWEYTDKDCGDVYHNFLPCYRFITGKMNEPTQDCCWGVAELNSIAKQNSTEPQRICQCIEFLAVAGERPFLVPDIDTLPIMCRTHLSFPISVRMDCFK</sequence>
<comment type="similarity">
    <text evidence="1">Belongs to the plant LTP family.</text>
</comment>
<evidence type="ECO:0000256" key="3">
    <source>
        <dbReference type="SAM" id="SignalP"/>
    </source>
</evidence>
<dbReference type="Pfam" id="PF00234">
    <property type="entry name" value="Tryp_alpha_amyl"/>
    <property type="match status" value="1"/>
</dbReference>
<evidence type="ECO:0000256" key="1">
    <source>
        <dbReference type="ARBA" id="ARBA00009748"/>
    </source>
</evidence>
<dbReference type="AlphaFoldDB" id="B9RVW0"/>